<sequence length="38" mass="4639">MIRRFKNTISHEIPQKDMRILNLYQHIKKTSQEGKSIR</sequence>
<evidence type="ECO:0000313" key="1">
    <source>
        <dbReference type="EMBL" id="MBX53065.1"/>
    </source>
</evidence>
<dbReference type="AlphaFoldDB" id="A0A2P2PE95"/>
<proteinExistence type="predicted"/>
<protein>
    <submittedName>
        <fullName evidence="1">Uncharacterized protein</fullName>
    </submittedName>
</protein>
<dbReference type="EMBL" id="GGEC01072581">
    <property type="protein sequence ID" value="MBX53065.1"/>
    <property type="molecule type" value="Transcribed_RNA"/>
</dbReference>
<name>A0A2P2PE95_RHIMU</name>
<organism evidence="1">
    <name type="scientific">Rhizophora mucronata</name>
    <name type="common">Asiatic mangrove</name>
    <dbReference type="NCBI Taxonomy" id="61149"/>
    <lineage>
        <taxon>Eukaryota</taxon>
        <taxon>Viridiplantae</taxon>
        <taxon>Streptophyta</taxon>
        <taxon>Embryophyta</taxon>
        <taxon>Tracheophyta</taxon>
        <taxon>Spermatophyta</taxon>
        <taxon>Magnoliopsida</taxon>
        <taxon>eudicotyledons</taxon>
        <taxon>Gunneridae</taxon>
        <taxon>Pentapetalae</taxon>
        <taxon>rosids</taxon>
        <taxon>fabids</taxon>
        <taxon>Malpighiales</taxon>
        <taxon>Rhizophoraceae</taxon>
        <taxon>Rhizophora</taxon>
    </lineage>
</organism>
<accession>A0A2P2PE95</accession>
<reference evidence="1" key="1">
    <citation type="submission" date="2018-02" db="EMBL/GenBank/DDBJ databases">
        <title>Rhizophora mucronata_Transcriptome.</title>
        <authorList>
            <person name="Meera S.P."/>
            <person name="Sreeshan A."/>
            <person name="Augustine A."/>
        </authorList>
    </citation>
    <scope>NUCLEOTIDE SEQUENCE</scope>
    <source>
        <tissue evidence="1">Leaf</tissue>
    </source>
</reference>